<keyword evidence="4 5" id="KW-0234">DNA repair</keyword>
<evidence type="ECO:0000313" key="7">
    <source>
        <dbReference type="Proteomes" id="UP000176422"/>
    </source>
</evidence>
<dbReference type="Gene3D" id="3.10.300.10">
    <property type="entry name" value="Methylpurine-DNA glycosylase (MPG)"/>
    <property type="match status" value="1"/>
</dbReference>
<name>A0A1F8DXD9_9BACT</name>
<dbReference type="NCBIfam" id="TIGR00567">
    <property type="entry name" value="3mg"/>
    <property type="match status" value="1"/>
</dbReference>
<accession>A0A1F8DXD9</accession>
<evidence type="ECO:0000256" key="5">
    <source>
        <dbReference type="HAMAP-Rule" id="MF_00527"/>
    </source>
</evidence>
<dbReference type="STRING" id="1802559.A2372_02235"/>
<evidence type="ECO:0000313" key="6">
    <source>
        <dbReference type="EMBL" id="OGM93201.1"/>
    </source>
</evidence>
<dbReference type="InterPro" id="IPR036995">
    <property type="entry name" value="MPG_sf"/>
</dbReference>
<dbReference type="Pfam" id="PF02245">
    <property type="entry name" value="Pur_DNA_glyco"/>
    <property type="match status" value="1"/>
</dbReference>
<dbReference type="SUPFAM" id="SSF50486">
    <property type="entry name" value="FMT C-terminal domain-like"/>
    <property type="match status" value="1"/>
</dbReference>
<comment type="caution">
    <text evidence="6">The sequence shown here is derived from an EMBL/GenBank/DDBJ whole genome shotgun (WGS) entry which is preliminary data.</text>
</comment>
<comment type="similarity">
    <text evidence="1 5">Belongs to the DNA glycosylase MPG family.</text>
</comment>
<evidence type="ECO:0000256" key="1">
    <source>
        <dbReference type="ARBA" id="ARBA00009232"/>
    </source>
</evidence>
<dbReference type="Proteomes" id="UP000176422">
    <property type="component" value="Unassembled WGS sequence"/>
</dbReference>
<gene>
    <name evidence="6" type="ORF">A2372_02235</name>
</gene>
<protein>
    <recommendedName>
        <fullName evidence="5">Putative 3-methyladenine DNA glycosylase</fullName>
        <ecNumber evidence="5">3.2.2.-</ecNumber>
    </recommendedName>
</protein>
<dbReference type="GO" id="GO:0006284">
    <property type="term" value="P:base-excision repair"/>
    <property type="evidence" value="ECO:0007669"/>
    <property type="project" value="InterPro"/>
</dbReference>
<dbReference type="GO" id="GO:0003905">
    <property type="term" value="F:alkylbase DNA N-glycosylase activity"/>
    <property type="evidence" value="ECO:0007669"/>
    <property type="project" value="InterPro"/>
</dbReference>
<reference evidence="6 7" key="1">
    <citation type="journal article" date="2016" name="Nat. Commun.">
        <title>Thousands of microbial genomes shed light on interconnected biogeochemical processes in an aquifer system.</title>
        <authorList>
            <person name="Anantharaman K."/>
            <person name="Brown C.T."/>
            <person name="Hug L.A."/>
            <person name="Sharon I."/>
            <person name="Castelle C.J."/>
            <person name="Probst A.J."/>
            <person name="Thomas B.C."/>
            <person name="Singh A."/>
            <person name="Wilkins M.J."/>
            <person name="Karaoz U."/>
            <person name="Brodie E.L."/>
            <person name="Williams K.H."/>
            <person name="Hubbard S.S."/>
            <person name="Banfield J.F."/>
        </authorList>
    </citation>
    <scope>NUCLEOTIDE SEQUENCE [LARGE SCALE GENOMIC DNA]</scope>
</reference>
<sequence>MHAPLTSDFFNRPTPLVAEALIGKFLIREYDGHLWTLMITEVEAYDGPDDKASHAHKGRTPRTEPMFAHAGSLYVYLVYGMHWMLNIVTGPKDYPAAILIRSALIMLPTGEIEHIDGPAKLTKFLRIGKKYDALEATEQNGIWFEDRGITIPPEHIIRKKRIGVDYAAEWKDALYNFSIAVVKNRHPAD</sequence>
<keyword evidence="3 5" id="KW-0378">Hydrolase</keyword>
<evidence type="ECO:0000256" key="3">
    <source>
        <dbReference type="ARBA" id="ARBA00022801"/>
    </source>
</evidence>
<dbReference type="HAMAP" id="MF_00527">
    <property type="entry name" value="3MGH"/>
    <property type="match status" value="1"/>
</dbReference>
<dbReference type="InterPro" id="IPR003180">
    <property type="entry name" value="MPG"/>
</dbReference>
<proteinExistence type="inferred from homology"/>
<dbReference type="PANTHER" id="PTHR10429:SF0">
    <property type="entry name" value="DNA-3-METHYLADENINE GLYCOSYLASE"/>
    <property type="match status" value="1"/>
</dbReference>
<dbReference type="EC" id="3.2.2.-" evidence="5"/>
<dbReference type="CDD" id="cd00540">
    <property type="entry name" value="AAG"/>
    <property type="match status" value="1"/>
</dbReference>
<evidence type="ECO:0000256" key="4">
    <source>
        <dbReference type="ARBA" id="ARBA00023204"/>
    </source>
</evidence>
<dbReference type="InterPro" id="IPR011034">
    <property type="entry name" value="Formyl_transferase-like_C_sf"/>
</dbReference>
<organism evidence="6 7">
    <name type="scientific">Candidatus Wolfebacteria bacterium RIFOXYB1_FULL_54_12</name>
    <dbReference type="NCBI Taxonomy" id="1802559"/>
    <lineage>
        <taxon>Bacteria</taxon>
        <taxon>Candidatus Wolfeibacteriota</taxon>
    </lineage>
</organism>
<dbReference type="EMBL" id="MGIT01000001">
    <property type="protein sequence ID" value="OGM93201.1"/>
    <property type="molecule type" value="Genomic_DNA"/>
</dbReference>
<dbReference type="AlphaFoldDB" id="A0A1F8DXD9"/>
<keyword evidence="2 5" id="KW-0227">DNA damage</keyword>
<dbReference type="GO" id="GO:0003677">
    <property type="term" value="F:DNA binding"/>
    <property type="evidence" value="ECO:0007669"/>
    <property type="project" value="InterPro"/>
</dbReference>
<dbReference type="PANTHER" id="PTHR10429">
    <property type="entry name" value="DNA-3-METHYLADENINE GLYCOSYLASE"/>
    <property type="match status" value="1"/>
</dbReference>
<evidence type="ECO:0000256" key="2">
    <source>
        <dbReference type="ARBA" id="ARBA00022763"/>
    </source>
</evidence>